<dbReference type="GO" id="GO:0000156">
    <property type="term" value="F:phosphorelay response regulator activity"/>
    <property type="evidence" value="ECO:0007669"/>
    <property type="project" value="TreeGrafter"/>
</dbReference>
<dbReference type="PANTHER" id="PTHR42878">
    <property type="entry name" value="TWO-COMPONENT HISTIDINE KINASE"/>
    <property type="match status" value="1"/>
</dbReference>
<dbReference type="AlphaFoldDB" id="A0A0A2X4W0"/>
<dbReference type="STRING" id="1300345.LF41_810"/>
<feature type="transmembrane region" description="Helical" evidence="7">
    <location>
        <begin position="194"/>
        <end position="214"/>
    </location>
</feature>
<dbReference type="InterPro" id="IPR003661">
    <property type="entry name" value="HisK_dim/P_dom"/>
</dbReference>
<evidence type="ECO:0000256" key="1">
    <source>
        <dbReference type="ARBA" id="ARBA00000085"/>
    </source>
</evidence>
<evidence type="ECO:0000313" key="10">
    <source>
        <dbReference type="Proteomes" id="UP000030518"/>
    </source>
</evidence>
<dbReference type="InterPro" id="IPR005467">
    <property type="entry name" value="His_kinase_dom"/>
</dbReference>
<keyword evidence="7" id="KW-0472">Membrane</keyword>
<dbReference type="InterPro" id="IPR007891">
    <property type="entry name" value="CHASE3"/>
</dbReference>
<feature type="domain" description="Histidine kinase" evidence="8">
    <location>
        <begin position="268"/>
        <end position="481"/>
    </location>
</feature>
<dbReference type="FunFam" id="3.30.565.10:FF:000006">
    <property type="entry name" value="Sensor histidine kinase WalK"/>
    <property type="match status" value="1"/>
</dbReference>
<dbReference type="SUPFAM" id="SSF47384">
    <property type="entry name" value="Homodimeric domain of signal transducing histidine kinase"/>
    <property type="match status" value="1"/>
</dbReference>
<dbReference type="SUPFAM" id="SSF55874">
    <property type="entry name" value="ATPase domain of HSP90 chaperone/DNA topoisomerase II/histidine kinase"/>
    <property type="match status" value="1"/>
</dbReference>
<sequence length="487" mass="53964">MDRLNRHGRRRTHHHRAWLLAGIGIGVAIVALLAFEAWRQHLRAEATQAFVAQTTGVLHDTLALQATAAAMEAHHRGYLLTGDPALRAERESAWREALRESDSLRRKLAGDRAQIARVDDVRDALRARHALMIETSRQAALGEADLVRRSFQVRGADAYARVRAELGAVRSAAAQRRQQRVASAQRSAERFVDLLVFGTAAALVLVLVMTWELARLLRRNDRIRAALEEDVRKRRAVENEVRALNEKLTSNAEALESSNRELEAFSYTISHDLRAPLRHIDGYAKMLREDAGPALSDDMRRYVEVISDGARRMGTLIDDLLAFSRLGRKPIERTHVDMTALARQALYEAGGANSNARVRIDPLPPADADPALLRQAWVNLLSNALKYSAPRGADARVEIEGETDGDRVRYTVRDNGVGFDMRYADKLFGVFQRLHANDEFEGTGVGLAIVQRIVARHGGRVTANATLGEGAVFTMEFPAHALEGAAA</sequence>
<proteinExistence type="predicted"/>
<dbReference type="EMBL" id="JRKJ01000002">
    <property type="protein sequence ID" value="KGQ20274.1"/>
    <property type="molecule type" value="Genomic_DNA"/>
</dbReference>
<evidence type="ECO:0000256" key="2">
    <source>
        <dbReference type="ARBA" id="ARBA00012438"/>
    </source>
</evidence>
<dbReference type="PRINTS" id="PR00344">
    <property type="entry name" value="BCTRLSENSOR"/>
</dbReference>
<protein>
    <recommendedName>
        <fullName evidence="2">histidine kinase</fullName>
        <ecNumber evidence="2">2.7.13.3</ecNumber>
    </recommendedName>
</protein>
<reference evidence="9 10" key="1">
    <citation type="submission" date="2014-09" db="EMBL/GenBank/DDBJ databases">
        <title>Genome sequences of Lysobacter dokdonensis DS-58.</title>
        <authorList>
            <person name="Kim J.F."/>
            <person name="Kwak M.-J."/>
        </authorList>
    </citation>
    <scope>NUCLEOTIDE SEQUENCE [LARGE SCALE GENOMIC DNA]</scope>
    <source>
        <strain evidence="9 10">DS-58</strain>
    </source>
</reference>
<dbReference type="GO" id="GO:0000155">
    <property type="term" value="F:phosphorelay sensor kinase activity"/>
    <property type="evidence" value="ECO:0007669"/>
    <property type="project" value="InterPro"/>
</dbReference>
<keyword evidence="4" id="KW-0808">Transferase</keyword>
<dbReference type="InterPro" id="IPR036097">
    <property type="entry name" value="HisK_dim/P_sf"/>
</dbReference>
<dbReference type="RefSeq" id="WP_052116006.1">
    <property type="nucleotide sequence ID" value="NZ_JRKJ01000002.1"/>
</dbReference>
<organism evidence="9 10">
    <name type="scientific">Lysobacter dokdonensis DS-58</name>
    <dbReference type="NCBI Taxonomy" id="1300345"/>
    <lineage>
        <taxon>Bacteria</taxon>
        <taxon>Pseudomonadati</taxon>
        <taxon>Pseudomonadota</taxon>
        <taxon>Gammaproteobacteria</taxon>
        <taxon>Lysobacterales</taxon>
        <taxon>Lysobacteraceae</taxon>
        <taxon>Noviluteimonas</taxon>
    </lineage>
</organism>
<accession>A0A0A2X4W0</accession>
<name>A0A0A2X4W0_9GAMM</name>
<feature type="transmembrane region" description="Helical" evidence="7">
    <location>
        <begin position="18"/>
        <end position="38"/>
    </location>
</feature>
<keyword evidence="3" id="KW-0597">Phosphoprotein</keyword>
<evidence type="ECO:0000313" key="9">
    <source>
        <dbReference type="EMBL" id="KGQ20274.1"/>
    </source>
</evidence>
<dbReference type="Pfam" id="PF00512">
    <property type="entry name" value="HisKA"/>
    <property type="match status" value="1"/>
</dbReference>
<dbReference type="GO" id="GO:0030295">
    <property type="term" value="F:protein kinase activator activity"/>
    <property type="evidence" value="ECO:0007669"/>
    <property type="project" value="TreeGrafter"/>
</dbReference>
<dbReference type="Pfam" id="PF05227">
    <property type="entry name" value="CHASE3"/>
    <property type="match status" value="1"/>
</dbReference>
<dbReference type="InterPro" id="IPR003594">
    <property type="entry name" value="HATPase_dom"/>
</dbReference>
<keyword evidence="6" id="KW-0175">Coiled coil</keyword>
<dbReference type="InterPro" id="IPR050351">
    <property type="entry name" value="BphY/WalK/GraS-like"/>
</dbReference>
<dbReference type="GO" id="GO:0005886">
    <property type="term" value="C:plasma membrane"/>
    <property type="evidence" value="ECO:0007669"/>
    <property type="project" value="UniProtKB-ARBA"/>
</dbReference>
<evidence type="ECO:0000256" key="6">
    <source>
        <dbReference type="SAM" id="Coils"/>
    </source>
</evidence>
<comment type="catalytic activity">
    <reaction evidence="1">
        <text>ATP + protein L-histidine = ADP + protein N-phospho-L-histidine.</text>
        <dbReference type="EC" id="2.7.13.3"/>
    </reaction>
</comment>
<dbReference type="PANTHER" id="PTHR42878:SF15">
    <property type="entry name" value="BACTERIOPHYTOCHROME"/>
    <property type="match status" value="1"/>
</dbReference>
<feature type="coiled-coil region" evidence="6">
    <location>
        <begin position="220"/>
        <end position="265"/>
    </location>
</feature>
<keyword evidence="5 9" id="KW-0418">Kinase</keyword>
<dbReference type="PATRIC" id="fig|1300345.3.peg.134"/>
<keyword evidence="7" id="KW-0812">Transmembrane</keyword>
<evidence type="ECO:0000256" key="7">
    <source>
        <dbReference type="SAM" id="Phobius"/>
    </source>
</evidence>
<dbReference type="InterPro" id="IPR004358">
    <property type="entry name" value="Sig_transdc_His_kin-like_C"/>
</dbReference>
<evidence type="ECO:0000256" key="5">
    <source>
        <dbReference type="ARBA" id="ARBA00022777"/>
    </source>
</evidence>
<dbReference type="GO" id="GO:0007234">
    <property type="term" value="P:osmosensory signaling via phosphorelay pathway"/>
    <property type="evidence" value="ECO:0007669"/>
    <property type="project" value="TreeGrafter"/>
</dbReference>
<dbReference type="Proteomes" id="UP000030518">
    <property type="component" value="Unassembled WGS sequence"/>
</dbReference>
<dbReference type="InterPro" id="IPR036890">
    <property type="entry name" value="HATPase_C_sf"/>
</dbReference>
<dbReference type="CDD" id="cd00082">
    <property type="entry name" value="HisKA"/>
    <property type="match status" value="1"/>
</dbReference>
<evidence type="ECO:0000256" key="4">
    <source>
        <dbReference type="ARBA" id="ARBA00022679"/>
    </source>
</evidence>
<gene>
    <name evidence="9" type="ORF">LF41_810</name>
</gene>
<dbReference type="SMART" id="SM00387">
    <property type="entry name" value="HATPase_c"/>
    <property type="match status" value="1"/>
</dbReference>
<dbReference type="FunFam" id="1.10.287.130:FF:000070">
    <property type="entry name" value="Histidine kinase sensor protein"/>
    <property type="match status" value="1"/>
</dbReference>
<dbReference type="Pfam" id="PF02518">
    <property type="entry name" value="HATPase_c"/>
    <property type="match status" value="1"/>
</dbReference>
<dbReference type="EC" id="2.7.13.3" evidence="2"/>
<dbReference type="Gene3D" id="3.30.565.10">
    <property type="entry name" value="Histidine kinase-like ATPase, C-terminal domain"/>
    <property type="match status" value="1"/>
</dbReference>
<dbReference type="SMART" id="SM00388">
    <property type="entry name" value="HisKA"/>
    <property type="match status" value="1"/>
</dbReference>
<keyword evidence="7" id="KW-1133">Transmembrane helix</keyword>
<dbReference type="PROSITE" id="PS50109">
    <property type="entry name" value="HIS_KIN"/>
    <property type="match status" value="1"/>
</dbReference>
<dbReference type="Gene3D" id="1.10.287.130">
    <property type="match status" value="1"/>
</dbReference>
<keyword evidence="10" id="KW-1185">Reference proteome</keyword>
<evidence type="ECO:0000256" key="3">
    <source>
        <dbReference type="ARBA" id="ARBA00022553"/>
    </source>
</evidence>
<dbReference type="eggNOG" id="COG4251">
    <property type="taxonomic scope" value="Bacteria"/>
</dbReference>
<comment type="caution">
    <text evidence="9">The sequence shown here is derived from an EMBL/GenBank/DDBJ whole genome shotgun (WGS) entry which is preliminary data.</text>
</comment>
<evidence type="ECO:0000259" key="8">
    <source>
        <dbReference type="PROSITE" id="PS50109"/>
    </source>
</evidence>
<dbReference type="OrthoDB" id="9808408at2"/>